<dbReference type="EMBL" id="CP018154">
    <property type="protein sequence ID" value="APG62042.1"/>
    <property type="molecule type" value="Genomic_DNA"/>
</dbReference>
<organism evidence="6 7">
    <name type="scientific">Sphingorhabdus lutea</name>
    <dbReference type="NCBI Taxonomy" id="1913578"/>
    <lineage>
        <taxon>Bacteria</taxon>
        <taxon>Pseudomonadati</taxon>
        <taxon>Pseudomonadota</taxon>
        <taxon>Alphaproteobacteria</taxon>
        <taxon>Sphingomonadales</taxon>
        <taxon>Sphingomonadaceae</taxon>
        <taxon>Sphingorhabdus</taxon>
    </lineage>
</organism>
<dbReference type="InterPro" id="IPR031338">
    <property type="entry name" value="KDPG/KHG_AS_2"/>
</dbReference>
<evidence type="ECO:0000313" key="6">
    <source>
        <dbReference type="EMBL" id="APG62042.1"/>
    </source>
</evidence>
<proteinExistence type="inferred from homology"/>
<evidence type="ECO:0000256" key="3">
    <source>
        <dbReference type="ARBA" id="ARBA00011233"/>
    </source>
</evidence>
<keyword evidence="5" id="KW-0119">Carbohydrate metabolism</keyword>
<dbReference type="Pfam" id="PF01081">
    <property type="entry name" value="Aldolase"/>
    <property type="match status" value="1"/>
</dbReference>
<comment type="subunit">
    <text evidence="3">Homotrimer.</text>
</comment>
<dbReference type="GO" id="GO:0016829">
    <property type="term" value="F:lyase activity"/>
    <property type="evidence" value="ECO:0007669"/>
    <property type="project" value="UniProtKB-KW"/>
</dbReference>
<dbReference type="InterPro" id="IPR013785">
    <property type="entry name" value="Aldolase_TIM"/>
</dbReference>
<dbReference type="NCBIfam" id="NF006600">
    <property type="entry name" value="PRK09140.1"/>
    <property type="match status" value="1"/>
</dbReference>
<evidence type="ECO:0000256" key="4">
    <source>
        <dbReference type="ARBA" id="ARBA00023239"/>
    </source>
</evidence>
<dbReference type="SUPFAM" id="SSF51569">
    <property type="entry name" value="Aldolase"/>
    <property type="match status" value="1"/>
</dbReference>
<evidence type="ECO:0000256" key="1">
    <source>
        <dbReference type="ARBA" id="ARBA00004761"/>
    </source>
</evidence>
<reference evidence="6 7" key="1">
    <citation type="submission" date="2016-11" db="EMBL/GenBank/DDBJ databases">
        <title>Sphingorhabdus sp. LPB0140, isolated from marine environment.</title>
        <authorList>
            <person name="Kim E."/>
            <person name="Yi H."/>
        </authorList>
    </citation>
    <scope>NUCLEOTIDE SEQUENCE [LARGE SCALE GENOMIC DNA]</scope>
    <source>
        <strain evidence="6 7">LPB0140</strain>
    </source>
</reference>
<evidence type="ECO:0000256" key="2">
    <source>
        <dbReference type="ARBA" id="ARBA00006906"/>
    </source>
</evidence>
<dbReference type="CDD" id="cd00452">
    <property type="entry name" value="KDPG_aldolase"/>
    <property type="match status" value="1"/>
</dbReference>
<keyword evidence="7" id="KW-1185">Reference proteome</keyword>
<gene>
    <name evidence="6" type="ORF">LPB140_03555</name>
</gene>
<protein>
    <submittedName>
        <fullName evidence="6">2-dehydro-3-deoxy-6-phosphogalactonate aldolase</fullName>
    </submittedName>
</protein>
<dbReference type="Proteomes" id="UP000242561">
    <property type="component" value="Chromosome"/>
</dbReference>
<dbReference type="PROSITE" id="PS00160">
    <property type="entry name" value="ALDOLASE_KDPG_KHG_2"/>
    <property type="match status" value="1"/>
</dbReference>
<evidence type="ECO:0000313" key="7">
    <source>
        <dbReference type="Proteomes" id="UP000242561"/>
    </source>
</evidence>
<dbReference type="AlphaFoldDB" id="A0A1L3JA84"/>
<dbReference type="PANTHER" id="PTHR30246">
    <property type="entry name" value="2-KETO-3-DEOXY-6-PHOSPHOGLUCONATE ALDOLASE"/>
    <property type="match status" value="1"/>
</dbReference>
<keyword evidence="4" id="KW-0456">Lyase</keyword>
<dbReference type="RefSeq" id="WP_072558690.1">
    <property type="nucleotide sequence ID" value="NZ_CP018154.1"/>
</dbReference>
<dbReference type="InterPro" id="IPR000887">
    <property type="entry name" value="Aldlse_KDPG_KHG"/>
</dbReference>
<dbReference type="Gene3D" id="3.20.20.70">
    <property type="entry name" value="Aldolase class I"/>
    <property type="match status" value="1"/>
</dbReference>
<comment type="similarity">
    <text evidence="2">Belongs to the KHG/KDPG aldolase family.</text>
</comment>
<accession>A0A1L3JA84</accession>
<comment type="pathway">
    <text evidence="1">Carbohydrate acid metabolism.</text>
</comment>
<dbReference type="STRING" id="1913578.LPB140_03555"/>
<dbReference type="OrthoDB" id="7204076at2"/>
<sequence length="204" mass="21196">MIETILKQMPLVAILRGVRPDEVKAIGAALYHNGIRCIEVPLNSPSPFDSIRILANSLPNDCLVGAGTVLSVQDVRKVKEAGGKLIVTPNTNPDVIKAAVTEKIIVMPGIATPTDAFNAVEAGAEYLKLFPASSYGAEHLKAIMAVLPKNIKILAVGGVGAANILEWKTAGAVGFGIASELYKAGDSAEIVAQKAAKICGAISL</sequence>
<name>A0A1L3JA84_9SPHN</name>
<evidence type="ECO:0000256" key="5">
    <source>
        <dbReference type="ARBA" id="ARBA00023277"/>
    </source>
</evidence>
<dbReference type="PANTHER" id="PTHR30246:SF1">
    <property type="entry name" value="2-DEHYDRO-3-DEOXY-6-PHOSPHOGALACTONATE ALDOLASE-RELATED"/>
    <property type="match status" value="1"/>
</dbReference>
<dbReference type="KEGG" id="sphl:LPB140_03555"/>